<dbReference type="EMBL" id="JAFBMS010000022">
    <property type="protein sequence ID" value="KAG9343721.1"/>
    <property type="molecule type" value="Genomic_DNA"/>
</dbReference>
<accession>A0A8T2NX80</accession>
<protein>
    <submittedName>
        <fullName evidence="2">Uncharacterized protein</fullName>
    </submittedName>
</protein>
<evidence type="ECO:0000313" key="2">
    <source>
        <dbReference type="EMBL" id="KAG9343721.1"/>
    </source>
</evidence>
<proteinExistence type="predicted"/>
<organism evidence="2 3">
    <name type="scientific">Albula glossodonta</name>
    <name type="common">roundjaw bonefish</name>
    <dbReference type="NCBI Taxonomy" id="121402"/>
    <lineage>
        <taxon>Eukaryota</taxon>
        <taxon>Metazoa</taxon>
        <taxon>Chordata</taxon>
        <taxon>Craniata</taxon>
        <taxon>Vertebrata</taxon>
        <taxon>Euteleostomi</taxon>
        <taxon>Actinopterygii</taxon>
        <taxon>Neopterygii</taxon>
        <taxon>Teleostei</taxon>
        <taxon>Albuliformes</taxon>
        <taxon>Albulidae</taxon>
        <taxon>Albula</taxon>
    </lineage>
</organism>
<comment type="caution">
    <text evidence="2">The sequence shown here is derived from an EMBL/GenBank/DDBJ whole genome shotgun (WGS) entry which is preliminary data.</text>
</comment>
<gene>
    <name evidence="2" type="ORF">JZ751_013099</name>
</gene>
<name>A0A8T2NX80_9TELE</name>
<keyword evidence="3" id="KW-1185">Reference proteome</keyword>
<sequence length="63" mass="7097">MGVCRRQGEPHPTPAEMDGRLARCQELRALMHEYGNAQLPSRPSVTPKRPRVPARQTPHRTGL</sequence>
<evidence type="ECO:0000313" key="3">
    <source>
        <dbReference type="Proteomes" id="UP000824540"/>
    </source>
</evidence>
<dbReference type="Proteomes" id="UP000824540">
    <property type="component" value="Unassembled WGS sequence"/>
</dbReference>
<feature type="region of interest" description="Disordered" evidence="1">
    <location>
        <begin position="35"/>
        <end position="63"/>
    </location>
</feature>
<evidence type="ECO:0000256" key="1">
    <source>
        <dbReference type="SAM" id="MobiDB-lite"/>
    </source>
</evidence>
<dbReference type="AlphaFoldDB" id="A0A8T2NX80"/>
<reference evidence="2" key="1">
    <citation type="thesis" date="2021" institute="BYU ScholarsArchive" country="Provo, UT, USA">
        <title>Applications of and Algorithms for Genome Assembly and Genomic Analyses with an Emphasis on Marine Teleosts.</title>
        <authorList>
            <person name="Pickett B.D."/>
        </authorList>
    </citation>
    <scope>NUCLEOTIDE SEQUENCE</scope>
    <source>
        <strain evidence="2">HI-2016</strain>
    </source>
</reference>